<keyword evidence="10" id="KW-1185">Reference proteome</keyword>
<dbReference type="PANTHER" id="PTHR34979">
    <property type="entry name" value="INNER MEMBRANE PROTEIN YGAZ"/>
    <property type="match status" value="1"/>
</dbReference>
<accession>A0ABY9T654</accession>
<comment type="subcellular location">
    <subcellularLocation>
        <location evidence="1">Cell membrane</location>
        <topology evidence="1">Multi-pass membrane protein</topology>
    </subcellularLocation>
</comment>
<keyword evidence="3" id="KW-0813">Transport</keyword>
<dbReference type="RefSeq" id="WP_310769471.1">
    <property type="nucleotide sequence ID" value="NZ_CP134050.1"/>
</dbReference>
<feature type="transmembrane region" description="Helical" evidence="8">
    <location>
        <begin position="176"/>
        <end position="195"/>
    </location>
</feature>
<keyword evidence="6 8" id="KW-1133">Transmembrane helix</keyword>
<sequence length="240" mass="24873">MKEENVYGREETTASLAYAPFVKGMKQIFPVAATGIVDRLVFGILARQAGLGVTEAMLFSLLVNAGSSQFAAVGLISQGIVGWPILVSTLLLNARHLLYGLSLGPTFRGTATWKLALMGGWLNDETYALTATNLAAGEKPSLSYFAGASAADYLIWNISTLAGALFGTIFTNTEAYGLDFAFVATFLGFLAVNLASSFHLKVAGCAAVVACIGYAIGGATIAIIAGTLTAVVIGAVSGER</sequence>
<evidence type="ECO:0000256" key="1">
    <source>
        <dbReference type="ARBA" id="ARBA00004651"/>
    </source>
</evidence>
<keyword evidence="7 8" id="KW-0472">Membrane</keyword>
<evidence type="ECO:0000256" key="6">
    <source>
        <dbReference type="ARBA" id="ARBA00022989"/>
    </source>
</evidence>
<evidence type="ECO:0000256" key="8">
    <source>
        <dbReference type="SAM" id="Phobius"/>
    </source>
</evidence>
<dbReference type="Proteomes" id="UP001256827">
    <property type="component" value="Chromosome"/>
</dbReference>
<feature type="transmembrane region" description="Helical" evidence="8">
    <location>
        <begin position="207"/>
        <end position="236"/>
    </location>
</feature>
<evidence type="ECO:0000313" key="9">
    <source>
        <dbReference type="EMBL" id="WNC15578.1"/>
    </source>
</evidence>
<protein>
    <submittedName>
        <fullName evidence="9">AzlC family ABC transporter permease</fullName>
    </submittedName>
</protein>
<name>A0ABY9T654_BREBE</name>
<dbReference type="Pfam" id="PF03591">
    <property type="entry name" value="AzlC"/>
    <property type="match status" value="1"/>
</dbReference>
<keyword evidence="5 8" id="KW-0812">Transmembrane</keyword>
<keyword evidence="4" id="KW-1003">Cell membrane</keyword>
<feature type="transmembrane region" description="Helical" evidence="8">
    <location>
        <begin position="153"/>
        <end position="170"/>
    </location>
</feature>
<evidence type="ECO:0000313" key="10">
    <source>
        <dbReference type="Proteomes" id="UP001256827"/>
    </source>
</evidence>
<evidence type="ECO:0000256" key="3">
    <source>
        <dbReference type="ARBA" id="ARBA00022448"/>
    </source>
</evidence>
<dbReference type="EMBL" id="CP134050">
    <property type="protein sequence ID" value="WNC15578.1"/>
    <property type="molecule type" value="Genomic_DNA"/>
</dbReference>
<dbReference type="PANTHER" id="PTHR34979:SF1">
    <property type="entry name" value="INNER MEMBRANE PROTEIN YGAZ"/>
    <property type="match status" value="1"/>
</dbReference>
<evidence type="ECO:0000256" key="7">
    <source>
        <dbReference type="ARBA" id="ARBA00023136"/>
    </source>
</evidence>
<evidence type="ECO:0000256" key="2">
    <source>
        <dbReference type="ARBA" id="ARBA00010735"/>
    </source>
</evidence>
<comment type="similarity">
    <text evidence="2">Belongs to the AzlC family.</text>
</comment>
<evidence type="ECO:0000256" key="4">
    <source>
        <dbReference type="ARBA" id="ARBA00022475"/>
    </source>
</evidence>
<feature type="transmembrane region" description="Helical" evidence="8">
    <location>
        <begin position="70"/>
        <end position="92"/>
    </location>
</feature>
<evidence type="ECO:0000256" key="5">
    <source>
        <dbReference type="ARBA" id="ARBA00022692"/>
    </source>
</evidence>
<organism evidence="9 10">
    <name type="scientific">Brevibacillus brevis</name>
    <name type="common">Bacillus brevis</name>
    <dbReference type="NCBI Taxonomy" id="1393"/>
    <lineage>
        <taxon>Bacteria</taxon>
        <taxon>Bacillati</taxon>
        <taxon>Bacillota</taxon>
        <taxon>Bacilli</taxon>
        <taxon>Bacillales</taxon>
        <taxon>Paenibacillaceae</taxon>
        <taxon>Brevibacillus</taxon>
    </lineage>
</organism>
<gene>
    <name evidence="9" type="ORF">RGB73_04350</name>
</gene>
<reference evidence="9 10" key="1">
    <citation type="submission" date="2023-09" db="EMBL/GenBank/DDBJ databases">
        <title>Complete Genome and Methylome dissection of Bacillus brevis NEB573 original source of BbsI restriction endonuclease.</title>
        <authorList>
            <person name="Fomenkov A."/>
            <person name="Roberts R.D."/>
        </authorList>
    </citation>
    <scope>NUCLEOTIDE SEQUENCE [LARGE SCALE GENOMIC DNA]</scope>
    <source>
        <strain evidence="9 10">NEB573</strain>
    </source>
</reference>
<proteinExistence type="inferred from homology"/>
<dbReference type="InterPro" id="IPR011606">
    <property type="entry name" value="Brnchd-chn_aa_trnsp_permease"/>
</dbReference>